<dbReference type="OrthoDB" id="4015904at2759"/>
<dbReference type="AlphaFoldDB" id="C5M380"/>
<sequence length="78" mass="8520">MSFTNFLELSTEISEPFIIPNVSPVTSPKLASRSARATAKMPSMGTDNLTPLVAIEEHDEEIDSTLISTRKLSVLDLN</sequence>
<organism evidence="1 2">
    <name type="scientific">Candida tropicalis (strain ATCC MYA-3404 / T1)</name>
    <name type="common">Yeast</name>
    <dbReference type="NCBI Taxonomy" id="294747"/>
    <lineage>
        <taxon>Eukaryota</taxon>
        <taxon>Fungi</taxon>
        <taxon>Dikarya</taxon>
        <taxon>Ascomycota</taxon>
        <taxon>Saccharomycotina</taxon>
        <taxon>Pichiomycetes</taxon>
        <taxon>Debaryomycetaceae</taxon>
        <taxon>Candida/Lodderomyces clade</taxon>
        <taxon>Candida</taxon>
    </lineage>
</organism>
<protein>
    <submittedName>
        <fullName evidence="1">Uncharacterized protein</fullName>
    </submittedName>
</protein>
<dbReference type="HOGENOM" id="CLU_184882_0_0_1"/>
<evidence type="ECO:0000313" key="1">
    <source>
        <dbReference type="EMBL" id="EER35780.1"/>
    </source>
</evidence>
<dbReference type="RefSeq" id="XP_002545738.1">
    <property type="nucleotide sequence ID" value="XM_002545692.1"/>
</dbReference>
<proteinExistence type="predicted"/>
<dbReference type="Proteomes" id="UP000002037">
    <property type="component" value="Unassembled WGS sequence"/>
</dbReference>
<name>C5M380_CANTT</name>
<dbReference type="InterPro" id="IPR054415">
    <property type="entry name" value="SPO24"/>
</dbReference>
<dbReference type="VEuPathDB" id="FungiDB:CTRG_00519"/>
<dbReference type="KEGG" id="ctp:CTRG_00519"/>
<gene>
    <name evidence="1" type="ORF">CTRG_00519</name>
</gene>
<keyword evidence="2" id="KW-1185">Reference proteome</keyword>
<evidence type="ECO:0000313" key="2">
    <source>
        <dbReference type="Proteomes" id="UP000002037"/>
    </source>
</evidence>
<dbReference type="eggNOG" id="ENOG502QZ9K">
    <property type="taxonomic scope" value="Eukaryota"/>
</dbReference>
<accession>C5M380</accession>
<dbReference type="EMBL" id="GG692395">
    <property type="protein sequence ID" value="EER35780.1"/>
    <property type="molecule type" value="Genomic_DNA"/>
</dbReference>
<reference evidence="1 2" key="1">
    <citation type="journal article" date="2009" name="Nature">
        <title>Evolution of pathogenicity and sexual reproduction in eight Candida genomes.</title>
        <authorList>
            <person name="Butler G."/>
            <person name="Rasmussen M.D."/>
            <person name="Lin M.F."/>
            <person name="Santos M.A."/>
            <person name="Sakthikumar S."/>
            <person name="Munro C.A."/>
            <person name="Rheinbay E."/>
            <person name="Grabherr M."/>
            <person name="Forche A."/>
            <person name="Reedy J.L."/>
            <person name="Agrafioti I."/>
            <person name="Arnaud M.B."/>
            <person name="Bates S."/>
            <person name="Brown A.J."/>
            <person name="Brunke S."/>
            <person name="Costanzo M.C."/>
            <person name="Fitzpatrick D.A."/>
            <person name="de Groot P.W."/>
            <person name="Harris D."/>
            <person name="Hoyer L.L."/>
            <person name="Hube B."/>
            <person name="Klis F.M."/>
            <person name="Kodira C."/>
            <person name="Lennard N."/>
            <person name="Logue M.E."/>
            <person name="Martin R."/>
            <person name="Neiman A.M."/>
            <person name="Nikolaou E."/>
            <person name="Quail M.A."/>
            <person name="Quinn J."/>
            <person name="Santos M.C."/>
            <person name="Schmitzberger F.F."/>
            <person name="Sherlock G."/>
            <person name="Shah P."/>
            <person name="Silverstein K.A."/>
            <person name="Skrzypek M.S."/>
            <person name="Soll D."/>
            <person name="Staggs R."/>
            <person name="Stansfield I."/>
            <person name="Stumpf M.P."/>
            <person name="Sudbery P.E."/>
            <person name="Srikantha T."/>
            <person name="Zeng Q."/>
            <person name="Berman J."/>
            <person name="Berriman M."/>
            <person name="Heitman J."/>
            <person name="Gow N.A."/>
            <person name="Lorenz M.C."/>
            <person name="Birren B.W."/>
            <person name="Kellis M."/>
            <person name="Cuomo C.A."/>
        </authorList>
    </citation>
    <scope>NUCLEOTIDE SEQUENCE [LARGE SCALE GENOMIC DNA]</scope>
    <source>
        <strain evidence="2">ATCC MYA-3404 / T1</strain>
    </source>
</reference>
<dbReference type="GeneID" id="8298452"/>
<dbReference type="Pfam" id="PF22044">
    <property type="entry name" value="SPO24"/>
    <property type="match status" value="1"/>
</dbReference>